<dbReference type="InterPro" id="IPR000594">
    <property type="entry name" value="ThiF_NAD_FAD-bd"/>
</dbReference>
<dbReference type="InterPro" id="IPR000011">
    <property type="entry name" value="UBQ/SUMO-activ_enz_E1-like"/>
</dbReference>
<dbReference type="GO" id="GO:0032446">
    <property type="term" value="P:protein modification by small protein conjugation"/>
    <property type="evidence" value="ECO:0007669"/>
    <property type="project" value="TreeGrafter"/>
</dbReference>
<dbReference type="Pfam" id="PF00899">
    <property type="entry name" value="ThiF"/>
    <property type="match status" value="1"/>
</dbReference>
<accession>A0A7G2CST6</accession>
<dbReference type="Proteomes" id="UP000515908">
    <property type="component" value="Chromosome 28"/>
</dbReference>
<dbReference type="InterPro" id="IPR045886">
    <property type="entry name" value="ThiF/MoeB/HesA"/>
</dbReference>
<dbReference type="PANTHER" id="PTHR10953">
    <property type="entry name" value="UBIQUITIN-ACTIVATING ENZYME E1"/>
    <property type="match status" value="1"/>
</dbReference>
<dbReference type="VEuPathDB" id="TriTrypDB:ADEAN_001037100"/>
<comment type="similarity">
    <text evidence="1">Belongs to the ubiquitin-activating E1 family.</text>
</comment>
<proteinExistence type="inferred from homology"/>
<protein>
    <submittedName>
        <fullName evidence="4">ThiF family, putative</fullName>
    </submittedName>
</protein>
<dbReference type="Gene3D" id="3.40.50.720">
    <property type="entry name" value="NAD(P)-binding Rossmann-like Domain"/>
    <property type="match status" value="1"/>
</dbReference>
<organism evidence="4 5">
    <name type="scientific">Angomonas deanei</name>
    <dbReference type="NCBI Taxonomy" id="59799"/>
    <lineage>
        <taxon>Eukaryota</taxon>
        <taxon>Discoba</taxon>
        <taxon>Euglenozoa</taxon>
        <taxon>Kinetoplastea</taxon>
        <taxon>Metakinetoplastina</taxon>
        <taxon>Trypanosomatida</taxon>
        <taxon>Trypanosomatidae</taxon>
        <taxon>Strigomonadinae</taxon>
        <taxon>Angomonas</taxon>
    </lineage>
</organism>
<gene>
    <name evidence="4" type="ORF">ADEAN_001037100</name>
</gene>
<feature type="domain" description="THIF-type NAD/FAD binding fold" evidence="3">
    <location>
        <begin position="17"/>
        <end position="117"/>
    </location>
</feature>
<dbReference type="GO" id="GO:0016779">
    <property type="term" value="F:nucleotidyltransferase activity"/>
    <property type="evidence" value="ECO:0007669"/>
    <property type="project" value="TreeGrafter"/>
</dbReference>
<dbReference type="EMBL" id="LR877172">
    <property type="protein sequence ID" value="CAD2222820.1"/>
    <property type="molecule type" value="Genomic_DNA"/>
</dbReference>
<dbReference type="GO" id="GO:0005737">
    <property type="term" value="C:cytoplasm"/>
    <property type="evidence" value="ECO:0007669"/>
    <property type="project" value="TreeGrafter"/>
</dbReference>
<dbReference type="PANTHER" id="PTHR10953:SF102">
    <property type="entry name" value="ADENYLYLTRANSFERASE AND SULFURTRANSFERASE MOCS3"/>
    <property type="match status" value="1"/>
</dbReference>
<evidence type="ECO:0000313" key="4">
    <source>
        <dbReference type="EMBL" id="CAD2222820.1"/>
    </source>
</evidence>
<evidence type="ECO:0000259" key="3">
    <source>
        <dbReference type="Pfam" id="PF00899"/>
    </source>
</evidence>
<evidence type="ECO:0000256" key="1">
    <source>
        <dbReference type="ARBA" id="ARBA00005673"/>
    </source>
</evidence>
<evidence type="ECO:0000313" key="5">
    <source>
        <dbReference type="Proteomes" id="UP000515908"/>
    </source>
</evidence>
<dbReference type="GO" id="GO:0004792">
    <property type="term" value="F:thiosulfate-cyanide sulfurtransferase activity"/>
    <property type="evidence" value="ECO:0007669"/>
    <property type="project" value="TreeGrafter"/>
</dbReference>
<dbReference type="AlphaFoldDB" id="A0A7G2CST6"/>
<sequence length="239" mass="26443">MSGEQAIDQKYLDKQSRTIGTYGLETMTKLISFKVLIVGCRGVGVEIAKNLALAGIRAINFYDPTKCSAFAMGTNFAVTEESVKQGKTLAEVSCVYISDLNPNTRCTVVAELTEQTVAENTAVIFTSGAPDLSMKTLAQWDDFCRNRKPAISFILALQFGAVSSIFVDHGPKFIVKDKDGRPALQKSIVEINTLKDAQGEIFQPHPVRNPRRTNSWCNERLHASEILRCGRVDQGWKEH</sequence>
<dbReference type="PRINTS" id="PR01849">
    <property type="entry name" value="UBIQUITINACT"/>
</dbReference>
<dbReference type="InterPro" id="IPR035985">
    <property type="entry name" value="Ubiquitin-activating_enz"/>
</dbReference>
<dbReference type="GO" id="GO:0008641">
    <property type="term" value="F:ubiquitin-like modifier activating enzyme activity"/>
    <property type="evidence" value="ECO:0007669"/>
    <property type="project" value="InterPro"/>
</dbReference>
<keyword evidence="5" id="KW-1185">Reference proteome</keyword>
<reference evidence="4 5" key="1">
    <citation type="submission" date="2020-08" db="EMBL/GenBank/DDBJ databases">
        <authorList>
            <person name="Newling K."/>
            <person name="Davey J."/>
            <person name="Forrester S."/>
        </authorList>
    </citation>
    <scope>NUCLEOTIDE SEQUENCE [LARGE SCALE GENOMIC DNA]</scope>
    <source>
        <strain evidence="5">Crithidia deanei Carvalho (ATCC PRA-265)</strain>
    </source>
</reference>
<evidence type="ECO:0000256" key="2">
    <source>
        <dbReference type="ARBA" id="ARBA00043952"/>
    </source>
</evidence>
<name>A0A7G2CST6_9TRYP</name>
<dbReference type="SUPFAM" id="SSF69572">
    <property type="entry name" value="Activating enzymes of the ubiquitin-like proteins"/>
    <property type="match status" value="1"/>
</dbReference>
<comment type="pathway">
    <text evidence="2">Protein modification.</text>
</comment>